<dbReference type="EMBL" id="DS178292">
    <property type="protein sequence ID" value="EHS63646.1"/>
    <property type="molecule type" value="Genomic_DNA"/>
</dbReference>
<dbReference type="VEuPathDB" id="FungiDB:PGTG_21655"/>
<reference evidence="2" key="1">
    <citation type="journal article" date="2011" name="Proc. Natl. Acad. Sci. U.S.A.">
        <title>Obligate biotrophy features unraveled by the genomic analysis of rust fungi.</title>
        <authorList>
            <person name="Duplessis S."/>
            <person name="Cuomo C.A."/>
            <person name="Lin Y.-C."/>
            <person name="Aerts A."/>
            <person name="Tisserant E."/>
            <person name="Veneault-Fourrey C."/>
            <person name="Joly D.L."/>
            <person name="Hacquard S."/>
            <person name="Amselem J."/>
            <person name="Cantarel B.L."/>
            <person name="Chiu R."/>
            <person name="Coutinho P.M."/>
            <person name="Feau N."/>
            <person name="Field M."/>
            <person name="Frey P."/>
            <person name="Gelhaye E."/>
            <person name="Goldberg J."/>
            <person name="Grabherr M.G."/>
            <person name="Kodira C.D."/>
            <person name="Kohler A."/>
            <person name="Kuees U."/>
            <person name="Lindquist E.A."/>
            <person name="Lucas S.M."/>
            <person name="Mago R."/>
            <person name="Mauceli E."/>
            <person name="Morin E."/>
            <person name="Murat C."/>
            <person name="Pangilinan J.L."/>
            <person name="Park R."/>
            <person name="Pearson M."/>
            <person name="Quesneville H."/>
            <person name="Rouhier N."/>
            <person name="Sakthikumar S."/>
            <person name="Salamov A.A."/>
            <person name="Schmutz J."/>
            <person name="Selles B."/>
            <person name="Shapiro H."/>
            <person name="Tanguay P."/>
            <person name="Tuskan G.A."/>
            <person name="Henrissat B."/>
            <person name="Van de Peer Y."/>
            <person name="Rouze P."/>
            <person name="Ellis J.G."/>
            <person name="Dodds P.N."/>
            <person name="Schein J.E."/>
            <person name="Zhong S."/>
            <person name="Hamelin R.C."/>
            <person name="Grigoriev I.V."/>
            <person name="Szabo L.J."/>
            <person name="Martin F."/>
        </authorList>
    </citation>
    <scope>NUCLEOTIDE SEQUENCE [LARGE SCALE GENOMIC DNA]</scope>
    <source>
        <strain evidence="2">CRL 75-36-700-3 / race SCCL</strain>
    </source>
</reference>
<organism evidence="1 2">
    <name type="scientific">Puccinia graminis f. sp. tritici (strain CRL 75-36-700-3 / race SCCL)</name>
    <name type="common">Black stem rust fungus</name>
    <dbReference type="NCBI Taxonomy" id="418459"/>
    <lineage>
        <taxon>Eukaryota</taxon>
        <taxon>Fungi</taxon>
        <taxon>Dikarya</taxon>
        <taxon>Basidiomycota</taxon>
        <taxon>Pucciniomycotina</taxon>
        <taxon>Pucciniomycetes</taxon>
        <taxon>Pucciniales</taxon>
        <taxon>Pucciniaceae</taxon>
        <taxon>Puccinia</taxon>
    </lineage>
</organism>
<gene>
    <name evidence="1" type="ORF">PGTG_21655</name>
</gene>
<sequence>MRSTWINPIALDYVIEFLRLVRSEFKSDRLGINKSALPYLHRKKKETFGIDRCRLPTRKPNPPFLSLFKFFISNSPRIVLRIADLNLARSILKNKKTIALPATIGYRSSPGPHLRYRSVFTDLNLDWIESSSHHFVHLLPVLHLGQSFTAVIKVKNAVLKSNIFNPLPSIDCYKLQKTTSSLPPTSLLSPSPALCHLITAIVAIFFPPS</sequence>
<protein>
    <submittedName>
        <fullName evidence="1">Uncharacterized protein</fullName>
    </submittedName>
</protein>
<dbReference type="HOGENOM" id="CLU_1315958_0_0_1"/>
<dbReference type="KEGG" id="pgr:PGTG_21655"/>
<dbReference type="AlphaFoldDB" id="H6QSB8"/>
<evidence type="ECO:0000313" key="1">
    <source>
        <dbReference type="EMBL" id="EHS63646.1"/>
    </source>
</evidence>
<dbReference type="GeneID" id="13542657"/>
<dbReference type="InParanoid" id="H6QSB8"/>
<accession>H6QSB8</accession>
<proteinExistence type="predicted"/>
<keyword evidence="2" id="KW-1185">Reference proteome</keyword>
<evidence type="ECO:0000313" key="2">
    <source>
        <dbReference type="Proteomes" id="UP000008783"/>
    </source>
</evidence>
<name>H6QSB8_PUCGT</name>
<dbReference type="RefSeq" id="XP_003889582.1">
    <property type="nucleotide sequence ID" value="XM_003889533.1"/>
</dbReference>
<dbReference type="Proteomes" id="UP000008783">
    <property type="component" value="Unassembled WGS sequence"/>
</dbReference>